<proteinExistence type="predicted"/>
<evidence type="ECO:0000313" key="2">
    <source>
        <dbReference type="Proteomes" id="UP001162992"/>
    </source>
</evidence>
<dbReference type="Proteomes" id="UP001162992">
    <property type="component" value="Chromosome 4"/>
</dbReference>
<reference evidence="2" key="1">
    <citation type="journal article" date="2024" name="Proc. Natl. Acad. Sci. U.S.A.">
        <title>Extraordinary preservation of gene collinearity over three hundred million years revealed in homosporous lycophytes.</title>
        <authorList>
            <person name="Li C."/>
            <person name="Wickell D."/>
            <person name="Kuo L.Y."/>
            <person name="Chen X."/>
            <person name="Nie B."/>
            <person name="Liao X."/>
            <person name="Peng D."/>
            <person name="Ji J."/>
            <person name="Jenkins J."/>
            <person name="Williams M."/>
            <person name="Shu S."/>
            <person name="Plott C."/>
            <person name="Barry K."/>
            <person name="Rajasekar S."/>
            <person name="Grimwood J."/>
            <person name="Han X."/>
            <person name="Sun S."/>
            <person name="Hou Z."/>
            <person name="He W."/>
            <person name="Dai G."/>
            <person name="Sun C."/>
            <person name="Schmutz J."/>
            <person name="Leebens-Mack J.H."/>
            <person name="Li F.W."/>
            <person name="Wang L."/>
        </authorList>
    </citation>
    <scope>NUCLEOTIDE SEQUENCE [LARGE SCALE GENOMIC DNA]</scope>
    <source>
        <strain evidence="2">cv. PW_Plant_1</strain>
    </source>
</reference>
<organism evidence="1 2">
    <name type="scientific">Diphasiastrum complanatum</name>
    <name type="common">Issler's clubmoss</name>
    <name type="synonym">Lycopodium complanatum</name>
    <dbReference type="NCBI Taxonomy" id="34168"/>
    <lineage>
        <taxon>Eukaryota</taxon>
        <taxon>Viridiplantae</taxon>
        <taxon>Streptophyta</taxon>
        <taxon>Embryophyta</taxon>
        <taxon>Tracheophyta</taxon>
        <taxon>Lycopodiopsida</taxon>
        <taxon>Lycopodiales</taxon>
        <taxon>Lycopodiaceae</taxon>
        <taxon>Lycopodioideae</taxon>
        <taxon>Diphasiastrum</taxon>
    </lineage>
</organism>
<comment type="caution">
    <text evidence="1">The sequence shown here is derived from an EMBL/GenBank/DDBJ whole genome shotgun (WGS) entry which is preliminary data.</text>
</comment>
<gene>
    <name evidence="1" type="ORF">O6H91_04G113900</name>
</gene>
<keyword evidence="2" id="KW-1185">Reference proteome</keyword>
<evidence type="ECO:0000313" key="1">
    <source>
        <dbReference type="EMBL" id="KAJ7560106.1"/>
    </source>
</evidence>
<accession>A0ACC2E0Z8</accession>
<sequence>MHLLPKIHSRRGCSQQIRHSELMGRASCSFKYRQHQSQLSGVKDLNTILQLSSISEFSGRTKPDLFLAKGVFHLHQICNLILRKPQQAETSSLLAFNSYPGFQNSKQV</sequence>
<dbReference type="EMBL" id="CM055095">
    <property type="protein sequence ID" value="KAJ7560106.1"/>
    <property type="molecule type" value="Genomic_DNA"/>
</dbReference>
<protein>
    <submittedName>
        <fullName evidence="1">Uncharacterized protein</fullName>
    </submittedName>
</protein>
<name>A0ACC2E0Z8_DIPCM</name>